<feature type="chain" id="PRO_5011621471" evidence="2">
    <location>
        <begin position="19"/>
        <end position="383"/>
    </location>
</feature>
<dbReference type="Pfam" id="PF07148">
    <property type="entry name" value="MalM"/>
    <property type="match status" value="1"/>
</dbReference>
<feature type="region of interest" description="Disordered" evidence="1">
    <location>
        <begin position="43"/>
        <end position="74"/>
    </location>
</feature>
<keyword evidence="4" id="KW-1185">Reference proteome</keyword>
<organism evidence="3 4">
    <name type="scientific">Ectopseudomonas guguanensis</name>
    <dbReference type="NCBI Taxonomy" id="1198456"/>
    <lineage>
        <taxon>Bacteria</taxon>
        <taxon>Pseudomonadati</taxon>
        <taxon>Pseudomonadota</taxon>
        <taxon>Gammaproteobacteria</taxon>
        <taxon>Pseudomonadales</taxon>
        <taxon>Pseudomonadaceae</taxon>
        <taxon>Ectopseudomonas</taxon>
    </lineage>
</organism>
<gene>
    <name evidence="3" type="ORF">SAMN05216213_11378</name>
</gene>
<proteinExistence type="predicted"/>
<feature type="region of interest" description="Disordered" evidence="1">
    <location>
        <begin position="149"/>
        <end position="168"/>
    </location>
</feature>
<dbReference type="RefSeq" id="WP_090433299.1">
    <property type="nucleotide sequence ID" value="NZ_FNJJ01000013.1"/>
</dbReference>
<dbReference type="GO" id="GO:0008643">
    <property type="term" value="P:carbohydrate transport"/>
    <property type="evidence" value="ECO:0007669"/>
    <property type="project" value="InterPro"/>
</dbReference>
<dbReference type="InterPro" id="IPR010794">
    <property type="entry name" value="MalM"/>
</dbReference>
<dbReference type="GeneID" id="300933378"/>
<evidence type="ECO:0000256" key="2">
    <source>
        <dbReference type="SAM" id="SignalP"/>
    </source>
</evidence>
<reference evidence="4" key="1">
    <citation type="submission" date="2016-10" db="EMBL/GenBank/DDBJ databases">
        <authorList>
            <person name="Varghese N."/>
            <person name="Submissions S."/>
        </authorList>
    </citation>
    <scope>NUCLEOTIDE SEQUENCE [LARGE SCALE GENOMIC DNA]</scope>
    <source>
        <strain evidence="4">JCM 18416</strain>
    </source>
</reference>
<evidence type="ECO:0000313" key="3">
    <source>
        <dbReference type="EMBL" id="SDQ01157.1"/>
    </source>
</evidence>
<dbReference type="GO" id="GO:0042597">
    <property type="term" value="C:periplasmic space"/>
    <property type="evidence" value="ECO:0007669"/>
    <property type="project" value="InterPro"/>
</dbReference>
<feature type="signal peptide" evidence="2">
    <location>
        <begin position="1"/>
        <end position="18"/>
    </location>
</feature>
<accession>A0A1H0XDW8</accession>
<dbReference type="AlphaFoldDB" id="A0A1H0XDW8"/>
<evidence type="ECO:0000256" key="1">
    <source>
        <dbReference type="SAM" id="MobiDB-lite"/>
    </source>
</evidence>
<dbReference type="EMBL" id="FNJJ01000013">
    <property type="protein sequence ID" value="SDQ01157.1"/>
    <property type="molecule type" value="Genomic_DNA"/>
</dbReference>
<sequence length="383" mass="42895">MRSLIFILALLPLMPATAGSRYLTWVDDLGRVHNTFVDGRFAEQQSQARRRAEQSDQARLGDGGAWPGSAPGTGESKRRYFTWVDGNGQLHNSFYAGTQLAGASGRDQVLASGERAGEYIDSAVLEGRGFARDSYDSPYYTWVDEQGRTHNSPVPAQPRAVASSTTASSVRYSEGRQIEFERSKPSLPMLDGQPTAAMQALLEGSQARGESLYGELSTRCCGQLRDSDFSVLSVEEPRYEELDRFSPSFDFPMGRSYYAALKLPASRQSYGLRVRSFANRQVVYPSLLFLDEAKRPTRLVSDAVYRLHPETWYRYAFIEGTVQVRAERGERYVLLITTDEDRSLQTLDNKPFKRPLQDLAVDEAGMQRHAHADEGAFELAIVR</sequence>
<dbReference type="Proteomes" id="UP000199460">
    <property type="component" value="Unassembled WGS sequence"/>
</dbReference>
<name>A0A1H0XDW8_9GAMM</name>
<keyword evidence="2" id="KW-0732">Signal</keyword>
<dbReference type="OrthoDB" id="9813383at2"/>
<protein>
    <submittedName>
        <fullName evidence="3">Maltose operon substrate-binding protein (MalM)</fullName>
    </submittedName>
</protein>
<evidence type="ECO:0000313" key="4">
    <source>
        <dbReference type="Proteomes" id="UP000199460"/>
    </source>
</evidence>